<dbReference type="PANTHER" id="PTHR43060">
    <property type="entry name" value="3-HYDROXYISOBUTYRATE DEHYDROGENASE-LIKE 1, MITOCHONDRIAL-RELATED"/>
    <property type="match status" value="1"/>
</dbReference>
<dbReference type="InterPro" id="IPR036291">
    <property type="entry name" value="NAD(P)-bd_dom_sf"/>
</dbReference>
<sequence>MEVFHSLKSVNPSDIHVGWIGIGVMGGAMASRILTAGYKVTVFARTPEKALFLKNQGAQIATSLSEVASVSDVVFTMVGHPSDVSSVVLGDQCVLSSLSKGGVIVDHTSSDPQLAKEIATTALSKGCWAIDAPVSGGDIGAKEGKLAIFAGGDYNVVKWLTPLFEIMGKPTYVGESGCGMSCKIANQITVSANLVGLSEGLTFAKQTGLDLRQYMNSIRGGAAGSKVMEIFGERMIERDFIGGSFAEYVVKDLGMGLEGKEDKPVVLPGAALSKQLFLSMVANGDGKMGMQGLVTVIERMNGK</sequence>
<dbReference type="AlphaFoldDB" id="A0A835GYU8"/>
<dbReference type="InterPro" id="IPR013328">
    <property type="entry name" value="6PGD_dom2"/>
</dbReference>
<keyword evidence="7" id="KW-1185">Reference proteome</keyword>
<evidence type="ECO:0000259" key="4">
    <source>
        <dbReference type="Pfam" id="PF03446"/>
    </source>
</evidence>
<dbReference type="SUPFAM" id="SSF51735">
    <property type="entry name" value="NAD(P)-binding Rossmann-fold domains"/>
    <property type="match status" value="1"/>
</dbReference>
<reference evidence="6 7" key="1">
    <citation type="submission" date="2020-10" db="EMBL/GenBank/DDBJ databases">
        <title>The Coptis chinensis genome and diversification of protoberbering-type alkaloids.</title>
        <authorList>
            <person name="Wang B."/>
            <person name="Shu S."/>
            <person name="Song C."/>
            <person name="Liu Y."/>
        </authorList>
    </citation>
    <scope>NUCLEOTIDE SEQUENCE [LARGE SCALE GENOMIC DNA]</scope>
    <source>
        <strain evidence="6">HL-2020</strain>
        <tissue evidence="6">Leaf</tissue>
    </source>
</reference>
<gene>
    <name evidence="6" type="ORF">IFM89_030357</name>
</gene>
<dbReference type="InterPro" id="IPR015815">
    <property type="entry name" value="HIBADH-related"/>
</dbReference>
<dbReference type="GO" id="GO:0051287">
    <property type="term" value="F:NAD binding"/>
    <property type="evidence" value="ECO:0007669"/>
    <property type="project" value="InterPro"/>
</dbReference>
<organism evidence="6 7">
    <name type="scientific">Coptis chinensis</name>
    <dbReference type="NCBI Taxonomy" id="261450"/>
    <lineage>
        <taxon>Eukaryota</taxon>
        <taxon>Viridiplantae</taxon>
        <taxon>Streptophyta</taxon>
        <taxon>Embryophyta</taxon>
        <taxon>Tracheophyta</taxon>
        <taxon>Spermatophyta</taxon>
        <taxon>Magnoliopsida</taxon>
        <taxon>Ranunculales</taxon>
        <taxon>Ranunculaceae</taxon>
        <taxon>Coptidoideae</taxon>
        <taxon>Coptis</taxon>
    </lineage>
</organism>
<dbReference type="InterPro" id="IPR029154">
    <property type="entry name" value="HIBADH-like_NADP-bd"/>
</dbReference>
<dbReference type="InterPro" id="IPR008927">
    <property type="entry name" value="6-PGluconate_DH-like_C_sf"/>
</dbReference>
<dbReference type="GO" id="GO:0050661">
    <property type="term" value="F:NADP binding"/>
    <property type="evidence" value="ECO:0007669"/>
    <property type="project" value="InterPro"/>
</dbReference>
<feature type="active site" evidence="3">
    <location>
        <position position="183"/>
    </location>
</feature>
<dbReference type="Gene3D" id="1.10.1040.10">
    <property type="entry name" value="N-(1-d-carboxylethyl)-l-norvaline Dehydrogenase, domain 2"/>
    <property type="match status" value="1"/>
</dbReference>
<dbReference type="PANTHER" id="PTHR43060:SF13">
    <property type="entry name" value="3-HYDROXYISOBUTYRATE DEHYDROGENASE-LIKE 2, MITOCHONDRIAL-RELATED"/>
    <property type="match status" value="1"/>
</dbReference>
<evidence type="ECO:0000256" key="3">
    <source>
        <dbReference type="PIRSR" id="PIRSR000103-1"/>
    </source>
</evidence>
<dbReference type="PIRSF" id="PIRSF000103">
    <property type="entry name" value="HIBADH"/>
    <property type="match status" value="1"/>
</dbReference>
<comment type="caution">
    <text evidence="6">The sequence shown here is derived from an EMBL/GenBank/DDBJ whole genome shotgun (WGS) entry which is preliminary data.</text>
</comment>
<feature type="domain" description="6-phosphogluconate dehydrogenase NADP-binding" evidence="4">
    <location>
        <begin position="17"/>
        <end position="172"/>
    </location>
</feature>
<dbReference type="Pfam" id="PF14833">
    <property type="entry name" value="NAD_binding_11"/>
    <property type="match status" value="1"/>
</dbReference>
<keyword evidence="2" id="KW-0520">NAD</keyword>
<keyword evidence="1" id="KW-0560">Oxidoreductase</keyword>
<dbReference type="InterPro" id="IPR006115">
    <property type="entry name" value="6PGDH_NADP-bd"/>
</dbReference>
<proteinExistence type="predicted"/>
<name>A0A835GYU8_9MAGN</name>
<accession>A0A835GYU8</accession>
<evidence type="ECO:0000259" key="5">
    <source>
        <dbReference type="Pfam" id="PF14833"/>
    </source>
</evidence>
<protein>
    <submittedName>
        <fullName evidence="6">Uncharacterized protein</fullName>
    </submittedName>
</protein>
<evidence type="ECO:0000256" key="2">
    <source>
        <dbReference type="ARBA" id="ARBA00023027"/>
    </source>
</evidence>
<dbReference type="GO" id="GO:0016491">
    <property type="term" value="F:oxidoreductase activity"/>
    <property type="evidence" value="ECO:0007669"/>
    <property type="project" value="UniProtKB-KW"/>
</dbReference>
<dbReference type="OrthoDB" id="435038at2759"/>
<dbReference type="SUPFAM" id="SSF48179">
    <property type="entry name" value="6-phosphogluconate dehydrogenase C-terminal domain-like"/>
    <property type="match status" value="1"/>
</dbReference>
<dbReference type="Gene3D" id="3.40.50.720">
    <property type="entry name" value="NAD(P)-binding Rossmann-like Domain"/>
    <property type="match status" value="1"/>
</dbReference>
<dbReference type="Proteomes" id="UP000631114">
    <property type="component" value="Unassembled WGS sequence"/>
</dbReference>
<feature type="domain" description="3-hydroxyisobutyrate dehydrogenase-like NAD-binding" evidence="5">
    <location>
        <begin position="177"/>
        <end position="296"/>
    </location>
</feature>
<evidence type="ECO:0000256" key="1">
    <source>
        <dbReference type="ARBA" id="ARBA00023002"/>
    </source>
</evidence>
<dbReference type="EMBL" id="JADFTS010000009">
    <property type="protein sequence ID" value="KAF9590045.1"/>
    <property type="molecule type" value="Genomic_DNA"/>
</dbReference>
<evidence type="ECO:0000313" key="7">
    <source>
        <dbReference type="Proteomes" id="UP000631114"/>
    </source>
</evidence>
<evidence type="ECO:0000313" key="6">
    <source>
        <dbReference type="EMBL" id="KAF9590045.1"/>
    </source>
</evidence>
<dbReference type="Pfam" id="PF03446">
    <property type="entry name" value="NAD_binding_2"/>
    <property type="match status" value="1"/>
</dbReference>